<dbReference type="InterPro" id="IPR012000">
    <property type="entry name" value="Thiamin_PyroP_enz_cen_dom"/>
</dbReference>
<name>A0A7K0K4R9_9ACTO</name>
<keyword evidence="7" id="KW-0670">Pyruvate</keyword>
<evidence type="ECO:0000256" key="2">
    <source>
        <dbReference type="ARBA" id="ARBA00023052"/>
    </source>
</evidence>
<dbReference type="PANTHER" id="PTHR42981:SF2">
    <property type="entry name" value="PYRUVATE DEHYDROGENASE [UBIQUINONE]"/>
    <property type="match status" value="1"/>
</dbReference>
<organism evidence="7 8">
    <name type="scientific">Mobiluncus porci</name>
    <dbReference type="NCBI Taxonomy" id="2652278"/>
    <lineage>
        <taxon>Bacteria</taxon>
        <taxon>Bacillati</taxon>
        <taxon>Actinomycetota</taxon>
        <taxon>Actinomycetes</taxon>
        <taxon>Actinomycetales</taxon>
        <taxon>Actinomycetaceae</taxon>
        <taxon>Mobiluncus</taxon>
    </lineage>
</organism>
<dbReference type="InterPro" id="IPR029035">
    <property type="entry name" value="DHS-like_NAD/FAD-binding_dom"/>
</dbReference>
<evidence type="ECO:0000313" key="8">
    <source>
        <dbReference type="Proteomes" id="UP000442535"/>
    </source>
</evidence>
<comment type="caution">
    <text evidence="7">The sequence shown here is derived from an EMBL/GenBank/DDBJ whole genome shotgun (WGS) entry which is preliminary data.</text>
</comment>
<dbReference type="InterPro" id="IPR011766">
    <property type="entry name" value="TPP_enzyme_TPP-bd"/>
</dbReference>
<keyword evidence="8" id="KW-1185">Reference proteome</keyword>
<feature type="domain" description="Thiamine pyrophosphate enzyme central" evidence="4">
    <location>
        <begin position="202"/>
        <end position="329"/>
    </location>
</feature>
<evidence type="ECO:0000256" key="3">
    <source>
        <dbReference type="RuleBase" id="RU362132"/>
    </source>
</evidence>
<proteinExistence type="inferred from homology"/>
<feature type="domain" description="Thiamine pyrophosphate enzyme N-terminal TPP-binding" evidence="6">
    <location>
        <begin position="6"/>
        <end position="120"/>
    </location>
</feature>
<dbReference type="Gene3D" id="3.40.50.970">
    <property type="match status" value="2"/>
</dbReference>
<dbReference type="Gene3D" id="3.40.50.1220">
    <property type="entry name" value="TPP-binding domain"/>
    <property type="match status" value="1"/>
</dbReference>
<dbReference type="InterPro" id="IPR047210">
    <property type="entry name" value="TPP_PYR_POXB-like"/>
</dbReference>
<protein>
    <submittedName>
        <fullName evidence="7">Pyruvate oxidase</fullName>
        <ecNumber evidence="7">1.2.3.3</ecNumber>
    </submittedName>
</protein>
<dbReference type="CDD" id="cd02014">
    <property type="entry name" value="TPP_POX"/>
    <property type="match status" value="1"/>
</dbReference>
<evidence type="ECO:0000256" key="1">
    <source>
        <dbReference type="ARBA" id="ARBA00007812"/>
    </source>
</evidence>
<dbReference type="PROSITE" id="PS00187">
    <property type="entry name" value="TPP_ENZYMES"/>
    <property type="match status" value="1"/>
</dbReference>
<dbReference type="AlphaFoldDB" id="A0A7K0K4R9"/>
<dbReference type="Pfam" id="PF02776">
    <property type="entry name" value="TPP_enzyme_N"/>
    <property type="match status" value="1"/>
</dbReference>
<dbReference type="InterPro" id="IPR012001">
    <property type="entry name" value="Thiamin_PyroP_enz_TPP-bd_dom"/>
</dbReference>
<dbReference type="GO" id="GO:0030976">
    <property type="term" value="F:thiamine pyrophosphate binding"/>
    <property type="evidence" value="ECO:0007669"/>
    <property type="project" value="InterPro"/>
</dbReference>
<dbReference type="EMBL" id="VUMY01000020">
    <property type="protein sequence ID" value="MST50472.1"/>
    <property type="molecule type" value="Genomic_DNA"/>
</dbReference>
<evidence type="ECO:0000259" key="6">
    <source>
        <dbReference type="Pfam" id="PF02776"/>
    </source>
</evidence>
<dbReference type="CDD" id="cd07039">
    <property type="entry name" value="TPP_PYR_POX"/>
    <property type="match status" value="1"/>
</dbReference>
<dbReference type="Proteomes" id="UP000442535">
    <property type="component" value="Unassembled WGS sequence"/>
</dbReference>
<dbReference type="PANTHER" id="PTHR42981">
    <property type="entry name" value="PYRUVATE DEHYDROGENASE [UBIQUINONE]"/>
    <property type="match status" value="1"/>
</dbReference>
<dbReference type="InterPro" id="IPR014092">
    <property type="entry name" value="Pyruvate_oxidase"/>
</dbReference>
<dbReference type="GO" id="GO:0047112">
    <property type="term" value="F:pyruvate oxidase activity"/>
    <property type="evidence" value="ECO:0007669"/>
    <property type="project" value="UniProtKB-EC"/>
</dbReference>
<evidence type="ECO:0000313" key="7">
    <source>
        <dbReference type="EMBL" id="MST50472.1"/>
    </source>
</evidence>
<dbReference type="NCBIfam" id="TIGR02720">
    <property type="entry name" value="pyruv_oxi_spxB"/>
    <property type="match status" value="1"/>
</dbReference>
<dbReference type="SUPFAM" id="SSF52467">
    <property type="entry name" value="DHS-like NAD/FAD-binding domain"/>
    <property type="match status" value="1"/>
</dbReference>
<dbReference type="GO" id="GO:0000287">
    <property type="term" value="F:magnesium ion binding"/>
    <property type="evidence" value="ECO:0007669"/>
    <property type="project" value="InterPro"/>
</dbReference>
<comment type="similarity">
    <text evidence="1 3">Belongs to the TPP enzyme family.</text>
</comment>
<accession>A0A7K0K4R9</accession>
<keyword evidence="2 3" id="KW-0786">Thiamine pyrophosphate</keyword>
<evidence type="ECO:0000259" key="5">
    <source>
        <dbReference type="Pfam" id="PF02775"/>
    </source>
</evidence>
<dbReference type="SUPFAM" id="SSF52518">
    <property type="entry name" value="Thiamin diphosphate-binding fold (THDP-binding)"/>
    <property type="match status" value="2"/>
</dbReference>
<dbReference type="InterPro" id="IPR029061">
    <property type="entry name" value="THDP-binding"/>
</dbReference>
<dbReference type="InterPro" id="IPR047211">
    <property type="entry name" value="POXB-like"/>
</dbReference>
<dbReference type="Pfam" id="PF02775">
    <property type="entry name" value="TPP_enzyme_C"/>
    <property type="match status" value="1"/>
</dbReference>
<dbReference type="InterPro" id="IPR000399">
    <property type="entry name" value="TPP-bd_CS"/>
</dbReference>
<dbReference type="EC" id="1.2.3.3" evidence="7"/>
<sequence length="594" mass="64124">MTKIAAGDAMMKVLKDWGVKRIYGLPGGSLDSTMNAIYNFRDTIHYVGVRHEEAGALAAVAEAKLTGQLAVALGSAGPGAAHLLNGLYDAKTDHIPVLAIIGQVPTSRMNTDFFQELDEHPMFDDVSVYNRTVMTAEQLPLVIDKAIAAAYELKGVAVVTIPKDLAWAEIEDGYVSAGTNFVNKDGVLNFPYAPVSAPEDKVQQVADLLINAKRPLLYFGTGVGGAAEELRELSDLLHAPMGSTYLAKGILEGDEPAWMLSTGRIATKPGVDVAKAADTVLFIGTNYEFPAFNPKATFIDVNLKPTVVGERHTATVGILADAPTFLKQLLEAVKAKAAAGTDVKTAHEGWYQANVENRRLWDEWMSRQAKRADDTPARFEPIYEAINKVAANDAIFGVDVGNVNIATGRFLHLDHDKRFVTSPLYATMGFGLPAGIAAALAYPGRQVWTLSGDGGFAMMSQDLVTQAEQHLSIINVVFTNKTLGFIEAEQDDTKQPHSGIDLSDVDFAKVAEGFGVKGYTVRSGAEFTKVIDEVKDTKDPVVIDVKITDDRLLPVEKIPTHAADFKGGDLSEWLASYDASELPTLGELLEKYHG</sequence>
<evidence type="ECO:0000259" key="4">
    <source>
        <dbReference type="Pfam" id="PF00205"/>
    </source>
</evidence>
<keyword evidence="7" id="KW-0560">Oxidoreductase</keyword>
<dbReference type="InterPro" id="IPR047212">
    <property type="entry name" value="TPP_POXB-like"/>
</dbReference>
<reference evidence="7 8" key="1">
    <citation type="submission" date="2019-08" db="EMBL/GenBank/DDBJ databases">
        <title>In-depth cultivation of the pig gut microbiome towards novel bacterial diversity and tailored functional studies.</title>
        <authorList>
            <person name="Wylensek D."/>
            <person name="Hitch T.C.A."/>
            <person name="Clavel T."/>
        </authorList>
    </citation>
    <scope>NUCLEOTIDE SEQUENCE [LARGE SCALE GENOMIC DNA]</scope>
    <source>
        <strain evidence="7 8">RF-GAM-744-WT-7</strain>
    </source>
</reference>
<gene>
    <name evidence="7" type="primary">spxB</name>
    <name evidence="7" type="ORF">FYJ63_09605</name>
</gene>
<dbReference type="RefSeq" id="WP_154546174.1">
    <property type="nucleotide sequence ID" value="NZ_VUMY01000020.1"/>
</dbReference>
<feature type="domain" description="Thiamine pyrophosphate enzyme TPP-binding" evidence="5">
    <location>
        <begin position="399"/>
        <end position="545"/>
    </location>
</feature>
<dbReference type="Pfam" id="PF00205">
    <property type="entry name" value="TPP_enzyme_M"/>
    <property type="match status" value="1"/>
</dbReference>